<dbReference type="SUPFAM" id="SSF51735">
    <property type="entry name" value="NAD(P)-binding Rossmann-fold domains"/>
    <property type="match status" value="1"/>
</dbReference>
<dbReference type="Proteomes" id="UP000245674">
    <property type="component" value="Unassembled WGS sequence"/>
</dbReference>
<evidence type="ECO:0000313" key="6">
    <source>
        <dbReference type="Proteomes" id="UP000245674"/>
    </source>
</evidence>
<dbReference type="CDD" id="cd05374">
    <property type="entry name" value="17beta-HSD-like_SDR_c"/>
    <property type="match status" value="1"/>
</dbReference>
<sequence>MLRPGLRLDALGASAASLLAVLPSAGKQEPRMPRPVLLVTGTSTGIGRVTAVEAARSGWQVVATVRDSERAEGLRAAAAEARVDMDIRELDVTDADSVAVCLDTVQKEHGRLDALVNNAGVGHLGTAEHEDPAELRRVMEVNFFGTVAVTRAALPMLRCSRGRIVTVSSIGGAVGQPFAEAYCAAKFAVEGFFESLAPVAATVGVQVSLVEPGAVRSSFVENAGIDASAMLAQAGPYASALSAYLDRAASTFSSTHAQDPGDVAAVILRTLREEMPPFRVQTSDWAERFVSTKLSDIDGSRVQAAMRGWIATR</sequence>
<dbReference type="InterPro" id="IPR057326">
    <property type="entry name" value="KR_dom"/>
</dbReference>
<dbReference type="PANTHER" id="PTHR43391">
    <property type="entry name" value="RETINOL DEHYDROGENASE-RELATED"/>
    <property type="match status" value="1"/>
</dbReference>
<keyword evidence="2" id="KW-0560">Oxidoreductase</keyword>
<reference evidence="5 6" key="1">
    <citation type="submission" date="2018-03" db="EMBL/GenBank/DDBJ databases">
        <title>Genomic Encyclopedia of Type Strains, Phase III (KMG-III): the genomes of soil and plant-associated and newly described type strains.</title>
        <authorList>
            <person name="Whitman W."/>
        </authorList>
    </citation>
    <scope>NUCLEOTIDE SEQUENCE [LARGE SCALE GENOMIC DNA]</scope>
    <source>
        <strain evidence="5 6">VKM Ac-1602</strain>
    </source>
</reference>
<gene>
    <name evidence="5" type="ORF">B0H03_103234</name>
</gene>
<organism evidence="5 6">
    <name type="scientific">Rathayibacter iranicus NCPPB 2253 = VKM Ac-1602</name>
    <dbReference type="NCBI Taxonomy" id="1328868"/>
    <lineage>
        <taxon>Bacteria</taxon>
        <taxon>Bacillati</taxon>
        <taxon>Actinomycetota</taxon>
        <taxon>Actinomycetes</taxon>
        <taxon>Micrococcales</taxon>
        <taxon>Microbacteriaceae</taxon>
        <taxon>Rathayibacter</taxon>
    </lineage>
</organism>
<dbReference type="SMART" id="SM00822">
    <property type="entry name" value="PKS_KR"/>
    <property type="match status" value="1"/>
</dbReference>
<evidence type="ECO:0000313" key="5">
    <source>
        <dbReference type="EMBL" id="PWJ65385.1"/>
    </source>
</evidence>
<comment type="similarity">
    <text evidence="1 3">Belongs to the short-chain dehydrogenases/reductases (SDR) family.</text>
</comment>
<evidence type="ECO:0000256" key="3">
    <source>
        <dbReference type="RuleBase" id="RU000363"/>
    </source>
</evidence>
<evidence type="ECO:0000256" key="2">
    <source>
        <dbReference type="ARBA" id="ARBA00023002"/>
    </source>
</evidence>
<dbReference type="PRINTS" id="PR00081">
    <property type="entry name" value="GDHRDH"/>
</dbReference>
<proteinExistence type="inferred from homology"/>
<dbReference type="EMBL" id="QGDV01000003">
    <property type="protein sequence ID" value="PWJ65385.1"/>
    <property type="molecule type" value="Genomic_DNA"/>
</dbReference>
<dbReference type="PANTHER" id="PTHR43391:SF86">
    <property type="entry name" value="SHORT-CHAIN DEHYDROGENASE_REDUCTASE FAMILY PROTEIN"/>
    <property type="match status" value="1"/>
</dbReference>
<dbReference type="InterPro" id="IPR002347">
    <property type="entry name" value="SDR_fam"/>
</dbReference>
<dbReference type="PROSITE" id="PS00061">
    <property type="entry name" value="ADH_SHORT"/>
    <property type="match status" value="1"/>
</dbReference>
<keyword evidence="6" id="KW-1185">Reference proteome</keyword>
<dbReference type="InterPro" id="IPR036291">
    <property type="entry name" value="NAD(P)-bd_dom_sf"/>
</dbReference>
<accession>A0ABX5LEB0</accession>
<dbReference type="Gene3D" id="3.40.50.720">
    <property type="entry name" value="NAD(P)-binding Rossmann-like Domain"/>
    <property type="match status" value="1"/>
</dbReference>
<evidence type="ECO:0000259" key="4">
    <source>
        <dbReference type="SMART" id="SM00822"/>
    </source>
</evidence>
<name>A0ABX5LEB0_9MICO</name>
<evidence type="ECO:0000256" key="1">
    <source>
        <dbReference type="ARBA" id="ARBA00006484"/>
    </source>
</evidence>
<protein>
    <submittedName>
        <fullName evidence="5">Short-subunit dehydrogenase</fullName>
    </submittedName>
</protein>
<dbReference type="InterPro" id="IPR020904">
    <property type="entry name" value="Sc_DH/Rdtase_CS"/>
</dbReference>
<dbReference type="Pfam" id="PF00106">
    <property type="entry name" value="adh_short"/>
    <property type="match status" value="1"/>
</dbReference>
<feature type="domain" description="Ketoreductase" evidence="4">
    <location>
        <begin position="35"/>
        <end position="213"/>
    </location>
</feature>
<dbReference type="PRINTS" id="PR00080">
    <property type="entry name" value="SDRFAMILY"/>
</dbReference>
<comment type="caution">
    <text evidence="5">The sequence shown here is derived from an EMBL/GenBank/DDBJ whole genome shotgun (WGS) entry which is preliminary data.</text>
</comment>